<dbReference type="GO" id="GO:0080043">
    <property type="term" value="F:quercetin 3-O-glucosyltransferase activity"/>
    <property type="evidence" value="ECO:0007669"/>
    <property type="project" value="TreeGrafter"/>
</dbReference>
<evidence type="ECO:0000256" key="1">
    <source>
        <dbReference type="ARBA" id="ARBA00009995"/>
    </source>
</evidence>
<organism evidence="3 4">
    <name type="scientific">Lithospermum erythrorhizon</name>
    <name type="common">Purple gromwell</name>
    <name type="synonym">Lithospermum officinale var. erythrorhizon</name>
    <dbReference type="NCBI Taxonomy" id="34254"/>
    <lineage>
        <taxon>Eukaryota</taxon>
        <taxon>Viridiplantae</taxon>
        <taxon>Streptophyta</taxon>
        <taxon>Embryophyta</taxon>
        <taxon>Tracheophyta</taxon>
        <taxon>Spermatophyta</taxon>
        <taxon>Magnoliopsida</taxon>
        <taxon>eudicotyledons</taxon>
        <taxon>Gunneridae</taxon>
        <taxon>Pentapetalae</taxon>
        <taxon>asterids</taxon>
        <taxon>lamiids</taxon>
        <taxon>Boraginales</taxon>
        <taxon>Boraginaceae</taxon>
        <taxon>Boraginoideae</taxon>
        <taxon>Lithospermeae</taxon>
        <taxon>Lithospermum</taxon>
    </lineage>
</organism>
<dbReference type="Gene3D" id="3.40.50.2000">
    <property type="entry name" value="Glycogen Phosphorylase B"/>
    <property type="match status" value="2"/>
</dbReference>
<gene>
    <name evidence="3" type="ORF">LIER_25520</name>
</gene>
<evidence type="ECO:0000313" key="4">
    <source>
        <dbReference type="Proteomes" id="UP001454036"/>
    </source>
</evidence>
<name>A0AAV3RAX2_LITER</name>
<comment type="similarity">
    <text evidence="1">Belongs to the UDP-glycosyltransferase family.</text>
</comment>
<evidence type="ECO:0000313" key="3">
    <source>
        <dbReference type="EMBL" id="GAA0171507.1"/>
    </source>
</evidence>
<accession>A0AAV3RAX2</accession>
<dbReference type="SUPFAM" id="SSF53756">
    <property type="entry name" value="UDP-Glycosyltransferase/glycogen phosphorylase"/>
    <property type="match status" value="1"/>
</dbReference>
<keyword evidence="2 3" id="KW-0808">Transferase</keyword>
<dbReference type="PANTHER" id="PTHR11926">
    <property type="entry name" value="GLUCOSYL/GLUCURONOSYL TRANSFERASES"/>
    <property type="match status" value="1"/>
</dbReference>
<dbReference type="FunFam" id="3.40.50.2000:FF:000040">
    <property type="entry name" value="UDP-glycosyltransferase 76C1"/>
    <property type="match status" value="1"/>
</dbReference>
<dbReference type="InterPro" id="IPR002213">
    <property type="entry name" value="UDP_glucos_trans"/>
</dbReference>
<sequence length="449" mass="50746">MSRRCCVVLVPAPFQGHITPMLQLGAILQSKGFSIVVAHTMYNAPDPLNHSTFTFLPLPDEVVDFDNTYMNLLNILDTININCKSRFQGYLVQLMENVELHGEVVCVIYDAIMNFVDDVGNGLQLPTIVMRPFNCAHLRAHRYVLGLRSENCLPLPESQMEETVPDLHPFKFRDMPLLSNEIPDRIFKFLKTAHTIGSSCAIIWNTTDEIENHHLSILREDFQVPIFSIGPFHKMAPPTKTSLVEEDNNCIDWLDIQAPNSVLYVSLGSIVSMDDKELIETAWGLINSEQPFLWVIRDISVNVAKFNSQMPDGFLEIIGDRGCIVKWAPQKTVLGHSAVGGFWSHCGWNSTLESISEGVPMICRPDFGDQLINARYVTDVWNVGLKMEGIVDRENVEKTVRRLMVSVEGNDMRKKAAEMKHKCQESVREGGCSFRRLNELTEFISMLSS</sequence>
<protein>
    <submittedName>
        <fullName evidence="3">Transferase</fullName>
    </submittedName>
</protein>
<comment type="caution">
    <text evidence="3">The sequence shown here is derived from an EMBL/GenBank/DDBJ whole genome shotgun (WGS) entry which is preliminary data.</text>
</comment>
<evidence type="ECO:0000256" key="2">
    <source>
        <dbReference type="ARBA" id="ARBA00022679"/>
    </source>
</evidence>
<dbReference type="AlphaFoldDB" id="A0AAV3RAX2"/>
<keyword evidence="4" id="KW-1185">Reference proteome</keyword>
<dbReference type="PANTHER" id="PTHR11926:SF1374">
    <property type="entry name" value="UDP-GLYCOSYLTRANSFERASE 76F1-RELATED"/>
    <property type="match status" value="1"/>
</dbReference>
<dbReference type="CDD" id="cd03784">
    <property type="entry name" value="GT1_Gtf-like"/>
    <property type="match status" value="1"/>
</dbReference>
<dbReference type="FunFam" id="3.40.50.2000:FF:000120">
    <property type="entry name" value="UDP-glycosyltransferase 76C1"/>
    <property type="match status" value="1"/>
</dbReference>
<dbReference type="GO" id="GO:0080044">
    <property type="term" value="F:quercetin 7-O-glucosyltransferase activity"/>
    <property type="evidence" value="ECO:0007669"/>
    <property type="project" value="TreeGrafter"/>
</dbReference>
<reference evidence="3 4" key="1">
    <citation type="submission" date="2024-01" db="EMBL/GenBank/DDBJ databases">
        <title>The complete chloroplast genome sequence of Lithospermum erythrorhizon: insights into the phylogenetic relationship among Boraginaceae species and the maternal lineages of purple gromwells.</title>
        <authorList>
            <person name="Okada T."/>
            <person name="Watanabe K."/>
        </authorList>
    </citation>
    <scope>NUCLEOTIDE SEQUENCE [LARGE SCALE GENOMIC DNA]</scope>
</reference>
<proteinExistence type="inferred from homology"/>
<dbReference type="EMBL" id="BAABME010007699">
    <property type="protein sequence ID" value="GAA0171507.1"/>
    <property type="molecule type" value="Genomic_DNA"/>
</dbReference>
<dbReference type="Proteomes" id="UP001454036">
    <property type="component" value="Unassembled WGS sequence"/>
</dbReference>
<dbReference type="Pfam" id="PF00201">
    <property type="entry name" value="UDPGT"/>
    <property type="match status" value="1"/>
</dbReference>